<accession>A0A191TE87</accession>
<keyword evidence="12" id="KW-0496">Mitochondrion</keyword>
<keyword evidence="10" id="KW-0066">ATP synthesis</keyword>
<organism evidence="12">
    <name type="scientific">Fasciolopsis buskii</name>
    <dbReference type="NCBI Taxonomy" id="27845"/>
    <lineage>
        <taxon>Eukaryota</taxon>
        <taxon>Metazoa</taxon>
        <taxon>Spiralia</taxon>
        <taxon>Lophotrochozoa</taxon>
        <taxon>Platyhelminthes</taxon>
        <taxon>Trematoda</taxon>
        <taxon>Digenea</taxon>
        <taxon>Plagiorchiida</taxon>
        <taxon>Echinostomata</taxon>
        <taxon>Echinostomatoidea</taxon>
        <taxon>Fasciolidae</taxon>
        <taxon>Fasciolopsis</taxon>
    </lineage>
</organism>
<evidence type="ECO:0000256" key="4">
    <source>
        <dbReference type="ARBA" id="ARBA00022547"/>
    </source>
</evidence>
<evidence type="ECO:0000256" key="2">
    <source>
        <dbReference type="ARBA" id="ARBA00006810"/>
    </source>
</evidence>
<keyword evidence="6" id="KW-0375">Hydrogen ion transport</keyword>
<dbReference type="GO" id="GO:0045259">
    <property type="term" value="C:proton-transporting ATP synthase complex"/>
    <property type="evidence" value="ECO:0007669"/>
    <property type="project" value="UniProtKB-KW"/>
</dbReference>
<evidence type="ECO:0000256" key="7">
    <source>
        <dbReference type="ARBA" id="ARBA00022989"/>
    </source>
</evidence>
<keyword evidence="7 11" id="KW-1133">Transmembrane helix</keyword>
<dbReference type="AlphaFoldDB" id="A0A191TE87"/>
<reference evidence="12" key="1">
    <citation type="submission" date="2016-05" db="EMBL/GenBank/DDBJ databases">
        <authorList>
            <person name="Lavstsen T."/>
            <person name="Jespersen J.S."/>
        </authorList>
    </citation>
    <scope>NUCLEOTIDE SEQUENCE</scope>
</reference>
<comment type="similarity">
    <text evidence="2">Belongs to the ATPase A chain family.</text>
</comment>
<keyword evidence="8" id="KW-0406">Ion transport</keyword>
<comment type="subcellular location">
    <subcellularLocation>
        <location evidence="1">Membrane</location>
        <topology evidence="1">Multi-pass membrane protein</topology>
    </subcellularLocation>
</comment>
<dbReference type="SUPFAM" id="SSF81336">
    <property type="entry name" value="F1F0 ATP synthase subunit A"/>
    <property type="match status" value="1"/>
</dbReference>
<keyword evidence="3" id="KW-0813">Transport</keyword>
<dbReference type="GO" id="GO:0015986">
    <property type="term" value="P:proton motive force-driven ATP synthesis"/>
    <property type="evidence" value="ECO:0007669"/>
    <property type="project" value="InterPro"/>
</dbReference>
<feature type="transmembrane region" description="Helical" evidence="11">
    <location>
        <begin position="138"/>
        <end position="166"/>
    </location>
</feature>
<dbReference type="Gene3D" id="1.20.120.220">
    <property type="entry name" value="ATP synthase, F0 complex, subunit A"/>
    <property type="match status" value="1"/>
</dbReference>
<feature type="transmembrane region" description="Helical" evidence="11">
    <location>
        <begin position="77"/>
        <end position="99"/>
    </location>
</feature>
<evidence type="ECO:0000256" key="10">
    <source>
        <dbReference type="ARBA" id="ARBA00023310"/>
    </source>
</evidence>
<name>A0A191TE87_9TREM</name>
<dbReference type="RefSeq" id="YP_009262361.1">
    <property type="nucleotide sequence ID" value="NC_030528.1"/>
</dbReference>
<feature type="transmembrane region" description="Helical" evidence="11">
    <location>
        <begin position="111"/>
        <end position="132"/>
    </location>
</feature>
<evidence type="ECO:0000256" key="6">
    <source>
        <dbReference type="ARBA" id="ARBA00022781"/>
    </source>
</evidence>
<dbReference type="InterPro" id="IPR000568">
    <property type="entry name" value="ATP_synth_F0_asu"/>
</dbReference>
<dbReference type="InterPro" id="IPR035908">
    <property type="entry name" value="F0_ATP_A_sf"/>
</dbReference>
<protein>
    <submittedName>
        <fullName evidence="12">ATP synthase F0 subunit 6</fullName>
    </submittedName>
</protein>
<evidence type="ECO:0000256" key="8">
    <source>
        <dbReference type="ARBA" id="ARBA00023065"/>
    </source>
</evidence>
<evidence type="ECO:0000256" key="3">
    <source>
        <dbReference type="ARBA" id="ARBA00022448"/>
    </source>
</evidence>
<dbReference type="GeneID" id="28255081"/>
<keyword evidence="4" id="KW-0138">CF(0)</keyword>
<dbReference type="CTD" id="4508"/>
<sequence length="172" mass="19578">MFFSRLSVVFGYVRSLVLGGWGDYFYRLCLFFLLLSFLFLRIPYIFGVLGFGLFLILVISPMFLSLFLGRLLDQGPFVFFSGFVPSGTPLWIAPFVCLAETLSYVVRPIILMIRPFVNLTIGAMGGVALGAMSLEFGVWVLLFMVVLFFYEIFVALVHWFIVCNILSFSEEH</sequence>
<evidence type="ECO:0000256" key="11">
    <source>
        <dbReference type="SAM" id="Phobius"/>
    </source>
</evidence>
<evidence type="ECO:0000256" key="5">
    <source>
        <dbReference type="ARBA" id="ARBA00022692"/>
    </source>
</evidence>
<gene>
    <name evidence="12" type="primary">atp6</name>
</gene>
<keyword evidence="9 11" id="KW-0472">Membrane</keyword>
<dbReference type="GO" id="GO:0015078">
    <property type="term" value="F:proton transmembrane transporter activity"/>
    <property type="evidence" value="ECO:0007669"/>
    <property type="project" value="InterPro"/>
</dbReference>
<dbReference type="PRINTS" id="PR00123">
    <property type="entry name" value="ATPASEA"/>
</dbReference>
<proteinExistence type="inferred from homology"/>
<feature type="transmembrane region" description="Helical" evidence="11">
    <location>
        <begin position="49"/>
        <end position="71"/>
    </location>
</feature>
<evidence type="ECO:0000256" key="1">
    <source>
        <dbReference type="ARBA" id="ARBA00004141"/>
    </source>
</evidence>
<keyword evidence="5 11" id="KW-0812">Transmembrane</keyword>
<evidence type="ECO:0000256" key="9">
    <source>
        <dbReference type="ARBA" id="ARBA00023136"/>
    </source>
</evidence>
<evidence type="ECO:0000313" key="12">
    <source>
        <dbReference type="EMBL" id="ANI86937.1"/>
    </source>
</evidence>
<geneLocation type="mitochondrion" evidence="12"/>
<feature type="transmembrane region" description="Helical" evidence="11">
    <location>
        <begin position="24"/>
        <end position="42"/>
    </location>
</feature>
<dbReference type="EMBL" id="KX169163">
    <property type="protein sequence ID" value="ANI86937.1"/>
    <property type="molecule type" value="Genomic_DNA"/>
</dbReference>